<name>A0AAW9PQR6_9CYAN</name>
<evidence type="ECO:0000313" key="2">
    <source>
        <dbReference type="Proteomes" id="UP001333818"/>
    </source>
</evidence>
<dbReference type="EMBL" id="JAZBJZ010000009">
    <property type="protein sequence ID" value="MEE3715865.1"/>
    <property type="molecule type" value="Genomic_DNA"/>
</dbReference>
<keyword evidence="1" id="KW-0540">Nuclease</keyword>
<evidence type="ECO:0000313" key="1">
    <source>
        <dbReference type="EMBL" id="MEE3715865.1"/>
    </source>
</evidence>
<dbReference type="GO" id="GO:0009307">
    <property type="term" value="P:DNA restriction-modification system"/>
    <property type="evidence" value="ECO:0007669"/>
    <property type="project" value="InterPro"/>
</dbReference>
<keyword evidence="2" id="KW-1185">Reference proteome</keyword>
<keyword evidence="1" id="KW-0378">Hydrolase</keyword>
<accession>A0AAW9PQR6</accession>
<dbReference type="Pfam" id="PF09553">
    <property type="entry name" value="RE_Eco47II"/>
    <property type="match status" value="1"/>
</dbReference>
<dbReference type="AlphaFoldDB" id="A0AAW9PQR6"/>
<gene>
    <name evidence="1" type="ORF">V2H45_03790</name>
</gene>
<comment type="caution">
    <text evidence="1">The sequence shown here is derived from an EMBL/GenBank/DDBJ whole genome shotgun (WGS) entry which is preliminary data.</text>
</comment>
<organism evidence="1 2">
    <name type="scientific">Tumidithrix elongata BACA0141</name>
    <dbReference type="NCBI Taxonomy" id="2716417"/>
    <lineage>
        <taxon>Bacteria</taxon>
        <taxon>Bacillati</taxon>
        <taxon>Cyanobacteriota</taxon>
        <taxon>Cyanophyceae</taxon>
        <taxon>Pseudanabaenales</taxon>
        <taxon>Pseudanabaenaceae</taxon>
        <taxon>Tumidithrix</taxon>
        <taxon>Tumidithrix elongata</taxon>
    </lineage>
</organism>
<dbReference type="InterPro" id="IPR019057">
    <property type="entry name" value="Restrct_endonuc_II_Eco47II"/>
</dbReference>
<sequence>MQQKENMRDYNLGFISNDDIYNHVQETVQKYRFKINLTKFSENLIDPIKLTFDAKVYRKSINSVIENEVLRQIDKSNTNHIGYFHQNIFRYMGNGWEVPAQGYDVVNPKLSYFVEMKNKHNTMNSSSSQKTYMRMQSTLLSNPDATCLLVEVISKKSQNVVWKMSLDGQTVSNEKIRRVSIDKFYEFVTGNRFAFKELCEKLPSIIEDILENSDFEAESNSVFSELADIDPNLLRSIYLLRECLRS</sequence>
<dbReference type="GO" id="GO:0003677">
    <property type="term" value="F:DNA binding"/>
    <property type="evidence" value="ECO:0007669"/>
    <property type="project" value="InterPro"/>
</dbReference>
<dbReference type="EC" id="3.1.21.-" evidence="1"/>
<dbReference type="Proteomes" id="UP001333818">
    <property type="component" value="Unassembled WGS sequence"/>
</dbReference>
<dbReference type="GO" id="GO:0009036">
    <property type="term" value="F:type II site-specific deoxyribonuclease activity"/>
    <property type="evidence" value="ECO:0007669"/>
    <property type="project" value="InterPro"/>
</dbReference>
<protein>
    <submittedName>
        <fullName evidence="1">Eco47II family restriction endonuclease</fullName>
        <ecNumber evidence="1">3.1.21.-</ecNumber>
    </submittedName>
</protein>
<reference evidence="1" key="1">
    <citation type="submission" date="2024-01" db="EMBL/GenBank/DDBJ databases">
        <title>Bank of Algae and Cyanobacteria of the Azores (BACA) strain genomes.</title>
        <authorList>
            <person name="Luz R."/>
            <person name="Cordeiro R."/>
            <person name="Fonseca A."/>
            <person name="Goncalves V."/>
        </authorList>
    </citation>
    <scope>NUCLEOTIDE SEQUENCE</scope>
    <source>
        <strain evidence="1">BACA0141</strain>
    </source>
</reference>
<keyword evidence="1" id="KW-0255">Endonuclease</keyword>
<proteinExistence type="predicted"/>